<reference evidence="1 2" key="1">
    <citation type="journal article" date="2015" name="Nature">
        <title>rRNA introns, odd ribosomes, and small enigmatic genomes across a large radiation of phyla.</title>
        <authorList>
            <person name="Brown C.T."/>
            <person name="Hug L.A."/>
            <person name="Thomas B.C."/>
            <person name="Sharon I."/>
            <person name="Castelle C.J."/>
            <person name="Singh A."/>
            <person name="Wilkins M.J."/>
            <person name="Williams K.H."/>
            <person name="Banfield J.F."/>
        </authorList>
    </citation>
    <scope>NUCLEOTIDE SEQUENCE [LARGE SCALE GENOMIC DNA]</scope>
</reference>
<proteinExistence type="predicted"/>
<name>A0A0G0MQM5_9BACT</name>
<evidence type="ECO:0008006" key="3">
    <source>
        <dbReference type="Google" id="ProtNLM"/>
    </source>
</evidence>
<organism evidence="1 2">
    <name type="scientific">Candidatus Woesebacteria bacterium GW2011_GWB1_38_5b</name>
    <dbReference type="NCBI Taxonomy" id="1618569"/>
    <lineage>
        <taxon>Bacteria</taxon>
        <taxon>Candidatus Woeseibacteriota</taxon>
    </lineage>
</organism>
<evidence type="ECO:0000313" key="1">
    <source>
        <dbReference type="EMBL" id="KKQ75969.1"/>
    </source>
</evidence>
<evidence type="ECO:0000313" key="2">
    <source>
        <dbReference type="Proteomes" id="UP000034181"/>
    </source>
</evidence>
<dbReference type="EMBL" id="LBUZ01000001">
    <property type="protein sequence ID" value="KKQ75969.1"/>
    <property type="molecule type" value="Genomic_DNA"/>
</dbReference>
<accession>A0A0G0MQM5</accession>
<dbReference type="Proteomes" id="UP000034181">
    <property type="component" value="Unassembled WGS sequence"/>
</dbReference>
<protein>
    <recommendedName>
        <fullName evidence="3">POTRA domain-containing protein</fullName>
    </recommendedName>
</protein>
<dbReference type="AlphaFoldDB" id="A0A0G0MQM5"/>
<sequence length="234" mass="26971">MLKRRRKISKWLILPLVVFLLFFLVPRLVKINLLDCESQFGPCNEMIISELKKTQGRSYLETHNNISMFFKESVLVSDYSIKFNFPSKFIVHVVEKKPIVSLVKRLDEQTFYFVDSSGLILFTQKGSLLPKIIFPDEYNLEIGKKVGSDLIFASKILQGCFITYGSRLAIATPEFIEVDLPDSVKVRFPINGDLNLLLGSLNILLSQLNMNQTDSKIKFIDLRYKNPVIKYSYD</sequence>
<comment type="caution">
    <text evidence="1">The sequence shown here is derived from an EMBL/GenBank/DDBJ whole genome shotgun (WGS) entry which is preliminary data.</text>
</comment>
<gene>
    <name evidence="1" type="ORF">US96_C0001G0045</name>
</gene>